<sequence length="313" mass="35462">MNSVRCVSYYWLLVVVLAAITSATDLGTESDMGVNGTPQVLPIEGQVTEVHEKTVQNTESAELPQEPQFEILELTVNDNDVNELFMLHDDINKEALNVNAAADDAASSKSLQTTRLGRSMESKMQENSDALSDEDINKLVQMISFPSQAMRAHNEKNSLSADAIIDEDVSAEVEPRSNRKRGSRALNSRDYYILAFSPINGPLTPTYTKLDIIPAERALDGDLAVRKANKQRGDNDLMMSGSEVDEARLISMKQFNRYVRRLMKQIRKGTRKIQRKTRFKSKRANPEPTVENFLRKLYSQREVQKKKTSWFSW</sequence>
<dbReference type="EMBL" id="GDHF01012800">
    <property type="protein sequence ID" value="JAI39514.1"/>
    <property type="molecule type" value="Transcribed_RNA"/>
</dbReference>
<feature type="signal peptide" evidence="2">
    <location>
        <begin position="1"/>
        <end position="23"/>
    </location>
</feature>
<proteinExistence type="predicted"/>
<accession>A0A0K8VKW0</accession>
<gene>
    <name evidence="3" type="ORF">c0_g1_i1</name>
</gene>
<protein>
    <submittedName>
        <fullName evidence="3">Uncharacterized protein</fullName>
    </submittedName>
</protein>
<keyword evidence="2" id="KW-0732">Signal</keyword>
<evidence type="ECO:0000256" key="2">
    <source>
        <dbReference type="SAM" id="SignalP"/>
    </source>
</evidence>
<evidence type="ECO:0000256" key="1">
    <source>
        <dbReference type="SAM" id="MobiDB-lite"/>
    </source>
</evidence>
<feature type="chain" id="PRO_5005522158" evidence="2">
    <location>
        <begin position="24"/>
        <end position="313"/>
    </location>
</feature>
<dbReference type="AlphaFoldDB" id="A0A0K8VKW0"/>
<evidence type="ECO:0000313" key="3">
    <source>
        <dbReference type="EMBL" id="JAI39514.1"/>
    </source>
</evidence>
<name>A0A0K8VKW0_BACLA</name>
<organism evidence="3">
    <name type="scientific">Bactrocera latifrons</name>
    <name type="common">Malaysian fruit fly</name>
    <name type="synonym">Chaetodacus latifrons</name>
    <dbReference type="NCBI Taxonomy" id="174628"/>
    <lineage>
        <taxon>Eukaryota</taxon>
        <taxon>Metazoa</taxon>
        <taxon>Ecdysozoa</taxon>
        <taxon>Arthropoda</taxon>
        <taxon>Hexapoda</taxon>
        <taxon>Insecta</taxon>
        <taxon>Pterygota</taxon>
        <taxon>Neoptera</taxon>
        <taxon>Endopterygota</taxon>
        <taxon>Diptera</taxon>
        <taxon>Brachycera</taxon>
        <taxon>Muscomorpha</taxon>
        <taxon>Tephritoidea</taxon>
        <taxon>Tephritidae</taxon>
        <taxon>Bactrocera</taxon>
        <taxon>Bactrocera</taxon>
    </lineage>
</organism>
<reference evidence="3" key="1">
    <citation type="submission" date="2015-06" db="EMBL/GenBank/DDBJ databases">
        <authorList>
            <person name="Hoefler B.C."/>
            <person name="Straight P.D."/>
        </authorList>
    </citation>
    <scope>NUCLEOTIDE SEQUENCE</scope>
</reference>
<feature type="region of interest" description="Disordered" evidence="1">
    <location>
        <begin position="107"/>
        <end position="131"/>
    </location>
</feature>